<accession>A0AAV1DWE0</accession>
<feature type="region of interest" description="Disordered" evidence="1">
    <location>
        <begin position="17"/>
        <end position="38"/>
    </location>
</feature>
<evidence type="ECO:0000313" key="2">
    <source>
        <dbReference type="EMBL" id="CAI9112238.1"/>
    </source>
</evidence>
<reference evidence="2" key="1">
    <citation type="submission" date="2023-03" db="EMBL/GenBank/DDBJ databases">
        <authorList>
            <person name="Julca I."/>
        </authorList>
    </citation>
    <scope>NUCLEOTIDE SEQUENCE</scope>
</reference>
<keyword evidence="3" id="KW-1185">Reference proteome</keyword>
<dbReference type="Proteomes" id="UP001161247">
    <property type="component" value="Chromosome 7"/>
</dbReference>
<organism evidence="2 3">
    <name type="scientific">Oldenlandia corymbosa var. corymbosa</name>
    <dbReference type="NCBI Taxonomy" id="529605"/>
    <lineage>
        <taxon>Eukaryota</taxon>
        <taxon>Viridiplantae</taxon>
        <taxon>Streptophyta</taxon>
        <taxon>Embryophyta</taxon>
        <taxon>Tracheophyta</taxon>
        <taxon>Spermatophyta</taxon>
        <taxon>Magnoliopsida</taxon>
        <taxon>eudicotyledons</taxon>
        <taxon>Gunneridae</taxon>
        <taxon>Pentapetalae</taxon>
        <taxon>asterids</taxon>
        <taxon>lamiids</taxon>
        <taxon>Gentianales</taxon>
        <taxon>Rubiaceae</taxon>
        <taxon>Rubioideae</taxon>
        <taxon>Spermacoceae</taxon>
        <taxon>Hedyotis-Oldenlandia complex</taxon>
        <taxon>Oldenlandia</taxon>
    </lineage>
</organism>
<proteinExistence type="predicted"/>
<name>A0AAV1DWE0_OLDCO</name>
<protein>
    <submittedName>
        <fullName evidence="2">OLC1v1012657C1</fullName>
    </submittedName>
</protein>
<sequence length="661" mass="73300">MVTVSLSPAVRGGAAVVTQSPERGESIAGAADGQGGVAGRRGAQCGWWIESPGGDWRWNDEAVNHRSSIYSWVRHLFETDNKYLLDIVGFTGETAGYCVVTRTFEDDRPIAIKGGHFLGIYGKSNAVKTLNEVGNPLADCFSTAMKYELLEAKSIESSLCNLECKNSILAEEVVSSELKMNLFVPKIDVKCVVVMYKTGSVKSIDSGIGFVKMILKKTGEVHKLWCEVVTCFSGSTSIQGAHTLHEKAISSKCFIPTGQPYILLVIHDDGKNLSSWHPLSIVKWVELIKMFDTPGVIVKLKGCELWTASNEFKPGVNLVTLFIDDTGVSGSHLVEWDRTSDFVSVRAPQLTQIPTLEMTASTSFTGNLNVYRVGFTGSGINLGFFENFLFSIKSSVLLSDCCGFNCMSKRHVSWPEMASSFKGGTILGEAALIYISTYRIPPLVEFIEATTSMSSNRLGINVMIIIDLLGRMKQLLYWEGVKAYLSSVMWSWSSNQGAYLFNWESKLAMFAILGTNWCLALCRRTYYAVLYSMENEDGLGETHDFVIVGTSGIVILPNAFLIFVEAGFNWSENLRDLEKSRLMMGKIPIQSKTTLQAQTEKKSEDSCHIYLLVFEGSVIHKDVENLYFTVGNSFFIKPTFSQDMKAQKVWDKIVIQGKRKL</sequence>
<evidence type="ECO:0000313" key="3">
    <source>
        <dbReference type="Proteomes" id="UP001161247"/>
    </source>
</evidence>
<gene>
    <name evidence="2" type="ORF">OLC1_LOCUS19472</name>
</gene>
<dbReference type="EMBL" id="OX459124">
    <property type="protein sequence ID" value="CAI9112238.1"/>
    <property type="molecule type" value="Genomic_DNA"/>
</dbReference>
<evidence type="ECO:0000256" key="1">
    <source>
        <dbReference type="SAM" id="MobiDB-lite"/>
    </source>
</evidence>
<dbReference type="AlphaFoldDB" id="A0AAV1DWE0"/>